<name>A0ABQ5NST9_9ACTN</name>
<dbReference type="Proteomes" id="UP001291653">
    <property type="component" value="Unassembled WGS sequence"/>
</dbReference>
<reference evidence="4 5" key="1">
    <citation type="submission" date="2022-10" db="EMBL/GenBank/DDBJ databases">
        <title>Draft genome sequence of Streptomyces sp. YSPA8.</title>
        <authorList>
            <person name="Moriuchi R."/>
            <person name="Dohra H."/>
            <person name="Yamamura H."/>
            <person name="Kodani S."/>
        </authorList>
    </citation>
    <scope>NUCLEOTIDE SEQUENCE [LARGE SCALE GENOMIC DNA]</scope>
    <source>
        <strain evidence="4 5">YSPA8</strain>
    </source>
</reference>
<dbReference type="RefSeq" id="WP_323445319.1">
    <property type="nucleotide sequence ID" value="NZ_BSBI01000001.1"/>
</dbReference>
<dbReference type="Pfam" id="PF00501">
    <property type="entry name" value="AMP-binding"/>
    <property type="match status" value="1"/>
</dbReference>
<dbReference type="InterPro" id="IPR025110">
    <property type="entry name" value="AMP-bd_C"/>
</dbReference>
<feature type="domain" description="AMP-dependent synthetase/ligase" evidence="2">
    <location>
        <begin position="12"/>
        <end position="399"/>
    </location>
</feature>
<evidence type="ECO:0000259" key="2">
    <source>
        <dbReference type="Pfam" id="PF00501"/>
    </source>
</evidence>
<dbReference type="InterPro" id="IPR045851">
    <property type="entry name" value="AMP-bd_C_sf"/>
</dbReference>
<comment type="caution">
    <text evidence="4">The sequence shown here is derived from an EMBL/GenBank/DDBJ whole genome shotgun (WGS) entry which is preliminary data.</text>
</comment>
<evidence type="ECO:0000313" key="4">
    <source>
        <dbReference type="EMBL" id="GLF93234.1"/>
    </source>
</evidence>
<keyword evidence="5" id="KW-1185">Reference proteome</keyword>
<gene>
    <name evidence="4" type="ORF">SYYSPA8_03075</name>
</gene>
<dbReference type="EMBL" id="BSBI01000001">
    <property type="protein sequence ID" value="GLF93234.1"/>
    <property type="molecule type" value="Genomic_DNA"/>
</dbReference>
<dbReference type="Gene3D" id="3.40.50.12780">
    <property type="entry name" value="N-terminal domain of ligase-like"/>
    <property type="match status" value="1"/>
</dbReference>
<dbReference type="InterPro" id="IPR000873">
    <property type="entry name" value="AMP-dep_synth/lig_dom"/>
</dbReference>
<evidence type="ECO:0000313" key="5">
    <source>
        <dbReference type="Proteomes" id="UP001291653"/>
    </source>
</evidence>
<accession>A0ABQ5NST9</accession>
<sequence>MGLYLPDAIRLHARERGTRAALSCADRTLGYAELHSRTNRLARALLTAARPGSRIGFLARTRTEAGEILIAAAKAGLVTVPLNWRLSEAELTALAQDAGLRVLLTEPEFRSAADAVHAALPGLRLVIIDSPAEQQDRQEQPDPPDSPDPSGPAQAADPAVPGYEAWLAAHPDDDPGRGGRADADEVYLQIYTSGTTGVPKGVLLTHTNFHAERAELEESRWQPGSVALNALPLFHIGGLGLLQMALSAGAHSLLLPDFTPEAAARTIEREGVTHTFLVPSVLHLLTELPGIERRDFSRLHLVSYGAAPITPALLRRSLSVLGCRFQGKYGLTEAGGTVTRLAPEDHRPGGPRSHLLGSVGRPRPGVRVVICDPGTGDPVPPGTVGEIRIASAHNTPGYWNRPQETTELYDARGLLCTGDGGYVDEDGYLFLTDRVKDMIVSGGENVYPTEVESALAEHPAVFEVAVVGVPDDLWGEAVTAVVVPRRDLPRPGEQELIDFVRQRIASYKKPRRVHFVGELPRNPAGKVLKRELRARLRQSHQ</sequence>
<protein>
    <submittedName>
        <fullName evidence="4">AMP-binding protein</fullName>
    </submittedName>
</protein>
<dbReference type="Gene3D" id="3.30.300.30">
    <property type="match status" value="1"/>
</dbReference>
<dbReference type="InterPro" id="IPR042099">
    <property type="entry name" value="ANL_N_sf"/>
</dbReference>
<feature type="region of interest" description="Disordered" evidence="1">
    <location>
        <begin position="133"/>
        <end position="158"/>
    </location>
</feature>
<evidence type="ECO:0000259" key="3">
    <source>
        <dbReference type="Pfam" id="PF13193"/>
    </source>
</evidence>
<feature type="domain" description="AMP-binding enzyme C-terminal" evidence="3">
    <location>
        <begin position="450"/>
        <end position="526"/>
    </location>
</feature>
<feature type="compositionally biased region" description="Pro residues" evidence="1">
    <location>
        <begin position="141"/>
        <end position="150"/>
    </location>
</feature>
<evidence type="ECO:0000256" key="1">
    <source>
        <dbReference type="SAM" id="MobiDB-lite"/>
    </source>
</evidence>
<dbReference type="PANTHER" id="PTHR43767">
    <property type="entry name" value="LONG-CHAIN-FATTY-ACID--COA LIGASE"/>
    <property type="match status" value="1"/>
</dbReference>
<dbReference type="PANTHER" id="PTHR43767:SF7">
    <property type="entry name" value="MEDIUM_LONG-CHAIN-FATTY-ACID--COA LIGASE FADD8"/>
    <property type="match status" value="1"/>
</dbReference>
<dbReference type="InterPro" id="IPR050237">
    <property type="entry name" value="ATP-dep_AMP-bd_enzyme"/>
</dbReference>
<proteinExistence type="predicted"/>
<dbReference type="SUPFAM" id="SSF56801">
    <property type="entry name" value="Acetyl-CoA synthetase-like"/>
    <property type="match status" value="1"/>
</dbReference>
<organism evidence="4 5">
    <name type="scientific">Streptomyces yaizuensis</name>
    <dbReference type="NCBI Taxonomy" id="2989713"/>
    <lineage>
        <taxon>Bacteria</taxon>
        <taxon>Bacillati</taxon>
        <taxon>Actinomycetota</taxon>
        <taxon>Actinomycetes</taxon>
        <taxon>Kitasatosporales</taxon>
        <taxon>Streptomycetaceae</taxon>
        <taxon>Streptomyces</taxon>
    </lineage>
</organism>
<dbReference type="Pfam" id="PF13193">
    <property type="entry name" value="AMP-binding_C"/>
    <property type="match status" value="1"/>
</dbReference>